<keyword evidence="8" id="KW-1185">Reference proteome</keyword>
<evidence type="ECO:0000313" key="7">
    <source>
        <dbReference type="EMBL" id="ABK78111.1"/>
    </source>
</evidence>
<protein>
    <recommendedName>
        <fullName evidence="5">30S ribosomal protein S9</fullName>
    </recommendedName>
</protein>
<dbReference type="PROSITE" id="PS00360">
    <property type="entry name" value="RIBOSOMAL_S9"/>
    <property type="match status" value="1"/>
</dbReference>
<dbReference type="Gene3D" id="3.30.230.10">
    <property type="match status" value="1"/>
</dbReference>
<dbReference type="GO" id="GO:0003735">
    <property type="term" value="F:structural constituent of ribosome"/>
    <property type="evidence" value="ECO:0007669"/>
    <property type="project" value="InterPro"/>
</dbReference>
<evidence type="ECO:0000256" key="1">
    <source>
        <dbReference type="ARBA" id="ARBA00005251"/>
    </source>
</evidence>
<dbReference type="PANTHER" id="PTHR21569">
    <property type="entry name" value="RIBOSOMAL PROTEIN S9"/>
    <property type="match status" value="1"/>
</dbReference>
<sequence length="149" mass="16516">MTSPKTEIYFATRKAASAHVYIIKGTGRVRINNVPAEMIVHESAREAILAPLDIAGDARKKVDISVRVKGGGFMGQAGASATGISRALIGWTKSRREPRNHPLTKTAREDLRKRIGDFDKYLISGDARRKEPKKFGGPGARRRKQKSYR</sequence>
<evidence type="ECO:0000256" key="6">
    <source>
        <dbReference type="SAM" id="MobiDB-lite"/>
    </source>
</evidence>
<reference evidence="7 8" key="1">
    <citation type="journal article" date="2006" name="Proc. Natl. Acad. Sci. U.S.A.">
        <title>Genomic analysis of the uncultivated marine crenarchaeote Cenarchaeum symbiosum.</title>
        <authorList>
            <person name="Hallam S.J."/>
            <person name="Konstantinidis K.T."/>
            <person name="Putnam N."/>
            <person name="Schleper C."/>
            <person name="Watanabe Y."/>
            <person name="Sugahara J."/>
            <person name="Preston C."/>
            <person name="de la Torre J."/>
            <person name="Richardson P.M."/>
            <person name="DeLong E.F."/>
        </authorList>
    </citation>
    <scope>NUCLEOTIDE SEQUENCE [LARGE SCALE GENOMIC DNA]</scope>
    <source>
        <strain evidence="8">A</strain>
    </source>
</reference>
<dbReference type="InterPro" id="IPR000754">
    <property type="entry name" value="Ribosomal_uS9"/>
</dbReference>
<dbReference type="PATRIC" id="fig|414004.10.peg.1365"/>
<dbReference type="Pfam" id="PF00380">
    <property type="entry name" value="Ribosomal_S9"/>
    <property type="match status" value="1"/>
</dbReference>
<evidence type="ECO:0000256" key="5">
    <source>
        <dbReference type="RuleBase" id="RU003817"/>
    </source>
</evidence>
<dbReference type="AlphaFoldDB" id="A0RXP4"/>
<feature type="compositionally biased region" description="Basic residues" evidence="6">
    <location>
        <begin position="140"/>
        <end position="149"/>
    </location>
</feature>
<dbReference type="KEGG" id="csy:CENSYa_1489"/>
<keyword evidence="3 4" id="KW-0687">Ribonucleoprotein</keyword>
<dbReference type="PANTHER" id="PTHR21569:SF16">
    <property type="entry name" value="RIBOSOMAL PROTEIN S16"/>
    <property type="match status" value="1"/>
</dbReference>
<organism evidence="7 8">
    <name type="scientific">Cenarchaeum symbiosum (strain A)</name>
    <dbReference type="NCBI Taxonomy" id="414004"/>
    <lineage>
        <taxon>Archaea</taxon>
        <taxon>Nitrososphaerota</taxon>
        <taxon>Candidatus Cenarchaeales</taxon>
        <taxon>Candidatus Cenarchaeaceae</taxon>
        <taxon>Candidatus Cenarchaeum</taxon>
    </lineage>
</organism>
<dbReference type="GO" id="GO:0006412">
    <property type="term" value="P:translation"/>
    <property type="evidence" value="ECO:0007669"/>
    <property type="project" value="InterPro"/>
</dbReference>
<dbReference type="GO" id="GO:0003723">
    <property type="term" value="F:RNA binding"/>
    <property type="evidence" value="ECO:0007669"/>
    <property type="project" value="TreeGrafter"/>
</dbReference>
<dbReference type="GO" id="GO:0000462">
    <property type="term" value="P:maturation of SSU-rRNA from tricistronic rRNA transcript (SSU-rRNA, 5.8S rRNA, LSU-rRNA)"/>
    <property type="evidence" value="ECO:0007669"/>
    <property type="project" value="TreeGrafter"/>
</dbReference>
<dbReference type="Proteomes" id="UP000000758">
    <property type="component" value="Chromosome"/>
</dbReference>
<feature type="region of interest" description="Disordered" evidence="6">
    <location>
        <begin position="124"/>
        <end position="149"/>
    </location>
</feature>
<evidence type="ECO:0000256" key="2">
    <source>
        <dbReference type="ARBA" id="ARBA00022980"/>
    </source>
</evidence>
<evidence type="ECO:0000256" key="3">
    <source>
        <dbReference type="ARBA" id="ARBA00023274"/>
    </source>
</evidence>
<dbReference type="EnsemblBacteria" id="ABK78111">
    <property type="protein sequence ID" value="ABK78111"/>
    <property type="gene ID" value="CENSYa_1489"/>
</dbReference>
<name>A0RXP4_CENSY</name>
<accession>A0RXP4</accession>
<proteinExistence type="inferred from homology"/>
<dbReference type="HOGENOM" id="CLU_046483_4_0_2"/>
<dbReference type="EMBL" id="DP000238">
    <property type="protein sequence ID" value="ABK78111.1"/>
    <property type="molecule type" value="Genomic_DNA"/>
</dbReference>
<gene>
    <name evidence="7" type="ordered locus">CENSYa_1489</name>
</gene>
<dbReference type="GO" id="GO:0022627">
    <property type="term" value="C:cytosolic small ribosomal subunit"/>
    <property type="evidence" value="ECO:0007669"/>
    <property type="project" value="TreeGrafter"/>
</dbReference>
<dbReference type="InterPro" id="IPR014721">
    <property type="entry name" value="Ribsml_uS5_D2-typ_fold_subgr"/>
</dbReference>
<dbReference type="STRING" id="414004.CENSYa_1489"/>
<evidence type="ECO:0000313" key="8">
    <source>
        <dbReference type="Proteomes" id="UP000000758"/>
    </source>
</evidence>
<keyword evidence="2 4" id="KW-0689">Ribosomal protein</keyword>
<comment type="similarity">
    <text evidence="1 4">Belongs to the universal ribosomal protein uS9 family.</text>
</comment>
<evidence type="ECO:0000256" key="4">
    <source>
        <dbReference type="RuleBase" id="RU003815"/>
    </source>
</evidence>
<dbReference type="SUPFAM" id="SSF54211">
    <property type="entry name" value="Ribosomal protein S5 domain 2-like"/>
    <property type="match status" value="1"/>
</dbReference>
<dbReference type="InterPro" id="IPR020574">
    <property type="entry name" value="Ribosomal_uS9_CS"/>
</dbReference>
<dbReference type="InterPro" id="IPR020568">
    <property type="entry name" value="Ribosomal_Su5_D2-typ_SF"/>
</dbReference>